<dbReference type="PROSITE" id="PS50005">
    <property type="entry name" value="TPR"/>
    <property type="match status" value="1"/>
</dbReference>
<keyword evidence="3" id="KW-0998">Cell outer membrane</keyword>
<dbReference type="SMART" id="SM00028">
    <property type="entry name" value="TPR"/>
    <property type="match status" value="5"/>
</dbReference>
<dbReference type="InterPro" id="IPR019734">
    <property type="entry name" value="TPR_rpt"/>
</dbReference>
<evidence type="ECO:0000256" key="2">
    <source>
        <dbReference type="ARBA" id="ARBA00023136"/>
    </source>
</evidence>
<evidence type="ECO:0000256" key="3">
    <source>
        <dbReference type="ARBA" id="ARBA00023237"/>
    </source>
</evidence>
<feature type="repeat" description="TPR" evidence="4">
    <location>
        <begin position="371"/>
        <end position="404"/>
    </location>
</feature>
<sequence length="1133" mass="127744">MEKMKRRVIHRGSNARCLNAIRRVVAVWVLLSVASIPGFVCAQPPVQDEWVATVVSIQGQVQVRSKQMSQWREVRLEDRFLAGDVIRVGPDSRAAFVLKNESTLRVDQQSTLVFTEAKPQQPFLIELLNGAVHFFSRVHRSLRLVTPFVNGAVEGTEFVARVDDRQTTITLLEGRLNVFNQKGSVRLVKNQAVTAMAGQPPVPVAVVRPRDAVTWTLYYPAVLYFTPEDFQCGDDWCARARQSIGAWRRGDLKEAFRALGTLPEAVDEPRLLIYRAALKLSVGRVDEAAVDLQQAQAAHGPRSDALALIAVTALVQNKKETAQELINQAMSLSQTGSGIDMANSYVQQAFFNLDAALASVREATRTDPNNALAWSRLSELYLSQGARYQALSAAQRAVALQPEMPYTMTVLGFARLAQIKTDEAKEAFAKAIRRDSAAPMARLGMGVAKIRDGQLAEGRGEIEIAASLDPGNALIRSYLGKAYFEEKRDAPAKEQLAAAKQLDPADPTPWYYDALRKQTLNRPVEALHDLQTSFDLNDNRAIYRSRLLLDEDLAVRSAGMGRIFRDLGFQQLALVQGWKSVNIDPTNYSAHRFLADNYSALPRHEIARVSELLQSQMLQPLNVTPVQPSIAETNQFILEGTEPAAPAFNEFSPLFLRNRLALQASGVAGSNSTWGDEIVQSGVSGRFSYSLGQFHHETDGFRENNDRNTNLYNAFTQVSLTPEASLLAEYRLSDSERGDLSLRFEPEAFDTFYRQETDRQSFRLGGRYSPNTRNDILATVIFTDLDATDKSFIPGPDFSYELQGEQKGVMAELQHLYRSETVNLISGIGHYHSKREEKNFYSWRPSDENTTRVDHTNPYVYSQIQLPGHATWTLGASIDFFDDRNTDREQFNPKFGLTWNCTPATTLRMAAFRTYKRNLLADQTLEPTQVAGFNQFFDEGNRTDAWRYGAAVDQAIGRNLHTGIEVSKRDLEISYRDSDYNFYKAGWDEQAARAYLFWTPHDWISTSLEYDYSYFERDRKYVGSDLFTELKTHKIPISANFYHPTGVFMRLKATYVDQKGEFGNPRFGPTDDDSDHFWVMDAAVGYRLPRQYGIINLEAKNLFDSGFRYQDIEPSNPAIVPDRSFLVKMTLAF</sequence>
<accession>A0A5K7YT95</accession>
<dbReference type="InterPro" id="IPR036942">
    <property type="entry name" value="Beta-barrel_TonB_sf"/>
</dbReference>
<name>A0A5K7YT95_9BACT</name>
<dbReference type="PANTHER" id="PTHR12558:SF13">
    <property type="entry name" value="CELL DIVISION CYCLE PROTEIN 27 HOMOLOG"/>
    <property type="match status" value="1"/>
</dbReference>
<dbReference type="GO" id="GO:0009279">
    <property type="term" value="C:cell outer membrane"/>
    <property type="evidence" value="ECO:0007669"/>
    <property type="project" value="UniProtKB-SubCell"/>
</dbReference>
<dbReference type="InterPro" id="IPR011990">
    <property type="entry name" value="TPR-like_helical_dom_sf"/>
</dbReference>
<feature type="domain" description="FecR protein" evidence="5">
    <location>
        <begin position="84"/>
        <end position="175"/>
    </location>
</feature>
<dbReference type="Gene3D" id="2.40.170.20">
    <property type="entry name" value="TonB-dependent receptor, beta-barrel domain"/>
    <property type="match status" value="1"/>
</dbReference>
<dbReference type="EMBL" id="AP021874">
    <property type="protein sequence ID" value="BBO70241.1"/>
    <property type="molecule type" value="Genomic_DNA"/>
</dbReference>
<keyword evidence="7" id="KW-1185">Reference proteome</keyword>
<evidence type="ECO:0000259" key="5">
    <source>
        <dbReference type="Pfam" id="PF04773"/>
    </source>
</evidence>
<keyword evidence="4" id="KW-0802">TPR repeat</keyword>
<dbReference type="KEGG" id="dalk:DSCA_41710"/>
<dbReference type="Gene3D" id="2.60.120.1440">
    <property type="match status" value="1"/>
</dbReference>
<dbReference type="AlphaFoldDB" id="A0A5K7YT95"/>
<dbReference type="Gene3D" id="1.25.40.10">
    <property type="entry name" value="Tetratricopeptide repeat domain"/>
    <property type="match status" value="1"/>
</dbReference>
<protein>
    <recommendedName>
        <fullName evidence="5">FecR protein domain-containing protein</fullName>
    </recommendedName>
</protein>
<evidence type="ECO:0000313" key="6">
    <source>
        <dbReference type="EMBL" id="BBO70241.1"/>
    </source>
</evidence>
<dbReference type="PANTHER" id="PTHR12558">
    <property type="entry name" value="CELL DIVISION CYCLE 16,23,27"/>
    <property type="match status" value="1"/>
</dbReference>
<dbReference type="Pfam" id="PF04773">
    <property type="entry name" value="FecR"/>
    <property type="match status" value="1"/>
</dbReference>
<gene>
    <name evidence="6" type="ORF">DSCA_41710</name>
</gene>
<evidence type="ECO:0000256" key="1">
    <source>
        <dbReference type="ARBA" id="ARBA00004442"/>
    </source>
</evidence>
<keyword evidence="2" id="KW-0472">Membrane</keyword>
<evidence type="ECO:0000256" key="4">
    <source>
        <dbReference type="PROSITE-ProRule" id="PRU00339"/>
    </source>
</evidence>
<organism evidence="6 7">
    <name type="scientific">Desulfosarcina alkanivorans</name>
    <dbReference type="NCBI Taxonomy" id="571177"/>
    <lineage>
        <taxon>Bacteria</taxon>
        <taxon>Pseudomonadati</taxon>
        <taxon>Thermodesulfobacteriota</taxon>
        <taxon>Desulfobacteria</taxon>
        <taxon>Desulfobacterales</taxon>
        <taxon>Desulfosarcinaceae</taxon>
        <taxon>Desulfosarcina</taxon>
    </lineage>
</organism>
<dbReference type="SUPFAM" id="SSF48452">
    <property type="entry name" value="TPR-like"/>
    <property type="match status" value="2"/>
</dbReference>
<dbReference type="Proteomes" id="UP000427906">
    <property type="component" value="Chromosome"/>
</dbReference>
<proteinExistence type="predicted"/>
<evidence type="ECO:0000313" key="7">
    <source>
        <dbReference type="Proteomes" id="UP000427906"/>
    </source>
</evidence>
<reference evidence="6 7" key="1">
    <citation type="submission" date="2019-11" db="EMBL/GenBank/DDBJ databases">
        <title>Comparative genomics of hydrocarbon-degrading Desulfosarcina strains.</title>
        <authorList>
            <person name="Watanabe M."/>
            <person name="Kojima H."/>
            <person name="Fukui M."/>
        </authorList>
    </citation>
    <scope>NUCLEOTIDE SEQUENCE [LARGE SCALE GENOMIC DNA]</scope>
    <source>
        <strain evidence="6 7">PL12</strain>
    </source>
</reference>
<comment type="subcellular location">
    <subcellularLocation>
        <location evidence="1">Cell outer membrane</location>
    </subcellularLocation>
</comment>
<dbReference type="SUPFAM" id="SSF56935">
    <property type="entry name" value="Porins"/>
    <property type="match status" value="1"/>
</dbReference>
<dbReference type="InterPro" id="IPR006860">
    <property type="entry name" value="FecR"/>
</dbReference>